<reference evidence="2" key="1">
    <citation type="submission" date="2016-10" db="EMBL/GenBank/DDBJ databases">
        <authorList>
            <person name="See-Too W.S."/>
        </authorList>
    </citation>
    <scope>NUCLEOTIDE SEQUENCE</scope>
    <source>
        <strain evidence="2">DSM 14505</strain>
    </source>
</reference>
<gene>
    <name evidence="2" type="ORF">BBH88_17390</name>
</gene>
<dbReference type="EMBL" id="CP016534">
    <property type="protein sequence ID" value="ANU11896.1"/>
    <property type="molecule type" value="Genomic_DNA"/>
</dbReference>
<proteinExistence type="predicted"/>
<evidence type="ECO:0000256" key="1">
    <source>
        <dbReference type="SAM" id="Phobius"/>
    </source>
</evidence>
<keyword evidence="1" id="KW-0812">Transmembrane</keyword>
<name>A0ABM6D8K7_9BACL</name>
<keyword evidence="1" id="KW-1133">Transmembrane helix</keyword>
<protein>
    <recommendedName>
        <fullName evidence="4">ABC transporter permease</fullName>
    </recommendedName>
</protein>
<evidence type="ECO:0000313" key="2">
    <source>
        <dbReference type="EMBL" id="ANU11896.1"/>
    </source>
</evidence>
<feature type="transmembrane region" description="Helical" evidence="1">
    <location>
        <begin position="210"/>
        <end position="231"/>
    </location>
</feature>
<feature type="transmembrane region" description="Helical" evidence="1">
    <location>
        <begin position="166"/>
        <end position="190"/>
    </location>
</feature>
<keyword evidence="3" id="KW-1185">Reference proteome</keyword>
<organism evidence="2 3">
    <name type="scientific">Planococcus antarcticus DSM 14505</name>
    <dbReference type="NCBI Taxonomy" id="1185653"/>
    <lineage>
        <taxon>Bacteria</taxon>
        <taxon>Bacillati</taxon>
        <taxon>Bacillota</taxon>
        <taxon>Bacilli</taxon>
        <taxon>Bacillales</taxon>
        <taxon>Caryophanaceae</taxon>
        <taxon>Planococcus</taxon>
    </lineage>
</organism>
<sequence>MKQVKLYPKVAFDLFYEQVKWATWFFSFVIAAHIIGMIIVARNDASIERFIVFSSNSVTIFMLVCGIIAAYGFMGYYVQQGITRKDLYIGTVFSTLALALVVTLIPVVVTGIEYQISNFASLPIKADTATLFDPALGWFSDAGIFLLNAFTYHLIGWLIGVGYYRFGWVIGFGFIGIAIFALSLNDYFWGDNGLSSIIPWVPNIPADANPALAIAGSLVLIAVLLASMRMLTKRISIKM</sequence>
<feature type="transmembrane region" description="Helical" evidence="1">
    <location>
        <begin position="136"/>
        <end position="159"/>
    </location>
</feature>
<feature type="transmembrane region" description="Helical" evidence="1">
    <location>
        <begin position="60"/>
        <end position="78"/>
    </location>
</feature>
<keyword evidence="1" id="KW-0472">Membrane</keyword>
<dbReference type="Proteomes" id="UP000092661">
    <property type="component" value="Chromosome"/>
</dbReference>
<accession>A0ABM6D8K7</accession>
<feature type="transmembrane region" description="Helical" evidence="1">
    <location>
        <begin position="87"/>
        <end position="116"/>
    </location>
</feature>
<feature type="transmembrane region" description="Helical" evidence="1">
    <location>
        <begin position="21"/>
        <end position="40"/>
    </location>
</feature>
<dbReference type="RefSeq" id="WP_065537211.1">
    <property type="nucleotide sequence ID" value="NZ_CP016534.2"/>
</dbReference>
<evidence type="ECO:0000313" key="3">
    <source>
        <dbReference type="Proteomes" id="UP000092661"/>
    </source>
</evidence>
<evidence type="ECO:0008006" key="4">
    <source>
        <dbReference type="Google" id="ProtNLM"/>
    </source>
</evidence>